<dbReference type="InterPro" id="IPR038005">
    <property type="entry name" value="RX-like_CC"/>
</dbReference>
<evidence type="ECO:0000259" key="10">
    <source>
        <dbReference type="Pfam" id="PF25019"/>
    </source>
</evidence>
<dbReference type="Gene3D" id="3.40.50.300">
    <property type="entry name" value="P-loop containing nucleotide triphosphate hydrolases"/>
    <property type="match status" value="1"/>
</dbReference>
<dbReference type="PANTHER" id="PTHR36766:SF47">
    <property type="entry name" value="NB-ARC DOMAIN-CONTAINING PROTEIN"/>
    <property type="match status" value="1"/>
</dbReference>
<keyword evidence="12" id="KW-1185">Reference proteome</keyword>
<keyword evidence="6" id="KW-0175">Coiled coil</keyword>
<dbReference type="Pfam" id="PF00931">
    <property type="entry name" value="NB-ARC"/>
    <property type="match status" value="1"/>
</dbReference>
<dbReference type="Pfam" id="PF18052">
    <property type="entry name" value="Rx_N"/>
    <property type="match status" value="1"/>
</dbReference>
<evidence type="ECO:0000259" key="8">
    <source>
        <dbReference type="Pfam" id="PF18052"/>
    </source>
</evidence>
<dbReference type="Pfam" id="PF23559">
    <property type="entry name" value="WHD_DRP"/>
    <property type="match status" value="1"/>
</dbReference>
<organism evidence="11 12">
    <name type="scientific">Hibiscus sabdariffa</name>
    <name type="common">roselle</name>
    <dbReference type="NCBI Taxonomy" id="183260"/>
    <lineage>
        <taxon>Eukaryota</taxon>
        <taxon>Viridiplantae</taxon>
        <taxon>Streptophyta</taxon>
        <taxon>Embryophyta</taxon>
        <taxon>Tracheophyta</taxon>
        <taxon>Spermatophyta</taxon>
        <taxon>Magnoliopsida</taxon>
        <taxon>eudicotyledons</taxon>
        <taxon>Gunneridae</taxon>
        <taxon>Pentapetalae</taxon>
        <taxon>rosids</taxon>
        <taxon>malvids</taxon>
        <taxon>Malvales</taxon>
        <taxon>Malvaceae</taxon>
        <taxon>Malvoideae</taxon>
        <taxon>Hibiscus</taxon>
    </lineage>
</organism>
<dbReference type="InterPro" id="IPR058922">
    <property type="entry name" value="WHD_DRP"/>
</dbReference>
<dbReference type="CDD" id="cd14798">
    <property type="entry name" value="RX-CC_like"/>
    <property type="match status" value="1"/>
</dbReference>
<dbReference type="Gene3D" id="1.10.10.10">
    <property type="entry name" value="Winged helix-like DNA-binding domain superfamily/Winged helix DNA-binding domain"/>
    <property type="match status" value="1"/>
</dbReference>
<keyword evidence="1" id="KW-0433">Leucine-rich repeat</keyword>
<keyword evidence="2" id="KW-0677">Repeat</keyword>
<dbReference type="InterPro" id="IPR002182">
    <property type="entry name" value="NB-ARC"/>
</dbReference>
<evidence type="ECO:0000256" key="6">
    <source>
        <dbReference type="SAM" id="Coils"/>
    </source>
</evidence>
<reference evidence="11 12" key="1">
    <citation type="journal article" date="2024" name="G3 (Bethesda)">
        <title>Genome assembly of Hibiscus sabdariffa L. provides insights into metabolisms of medicinal natural products.</title>
        <authorList>
            <person name="Kim T."/>
        </authorList>
    </citation>
    <scope>NUCLEOTIDE SEQUENCE [LARGE SCALE GENOMIC DNA]</scope>
    <source>
        <strain evidence="11">TK-2024</strain>
        <tissue evidence="11">Old leaves</tissue>
    </source>
</reference>
<dbReference type="Pfam" id="PF25019">
    <property type="entry name" value="LRR_R13L1-DRL21"/>
    <property type="match status" value="2"/>
</dbReference>
<evidence type="ECO:0000256" key="3">
    <source>
        <dbReference type="ARBA" id="ARBA00022741"/>
    </source>
</evidence>
<dbReference type="InterPro" id="IPR042197">
    <property type="entry name" value="Apaf_helical"/>
</dbReference>
<feature type="domain" description="NB-ARC" evidence="7">
    <location>
        <begin position="179"/>
        <end position="332"/>
    </location>
</feature>
<dbReference type="InterPro" id="IPR036388">
    <property type="entry name" value="WH-like_DNA-bd_sf"/>
</dbReference>
<evidence type="ECO:0000259" key="9">
    <source>
        <dbReference type="Pfam" id="PF23559"/>
    </source>
</evidence>
<dbReference type="InterPro" id="IPR041118">
    <property type="entry name" value="Rx_N"/>
</dbReference>
<evidence type="ECO:0000313" key="12">
    <source>
        <dbReference type="Proteomes" id="UP001396334"/>
    </source>
</evidence>
<feature type="domain" description="Disease resistance N-terminal" evidence="8">
    <location>
        <begin position="10"/>
        <end position="93"/>
    </location>
</feature>
<dbReference type="SUPFAM" id="SSF52058">
    <property type="entry name" value="L domain-like"/>
    <property type="match status" value="2"/>
</dbReference>
<comment type="caution">
    <text evidence="11">The sequence shown here is derived from an EMBL/GenBank/DDBJ whole genome shotgun (WGS) entry which is preliminary data.</text>
</comment>
<proteinExistence type="predicted"/>
<evidence type="ECO:0000256" key="5">
    <source>
        <dbReference type="ARBA" id="ARBA00022840"/>
    </source>
</evidence>
<evidence type="ECO:0000313" key="11">
    <source>
        <dbReference type="EMBL" id="KAK9007743.1"/>
    </source>
</evidence>
<gene>
    <name evidence="11" type="ORF">V6N11_074661</name>
</gene>
<dbReference type="Gene3D" id="1.10.8.430">
    <property type="entry name" value="Helical domain of apoptotic protease-activating factors"/>
    <property type="match status" value="1"/>
</dbReference>
<dbReference type="Gene3D" id="1.20.5.4130">
    <property type="match status" value="1"/>
</dbReference>
<dbReference type="Gene3D" id="3.80.10.10">
    <property type="entry name" value="Ribonuclease Inhibitor"/>
    <property type="match status" value="4"/>
</dbReference>
<accession>A0ABR2R459</accession>
<evidence type="ECO:0000256" key="1">
    <source>
        <dbReference type="ARBA" id="ARBA00022614"/>
    </source>
</evidence>
<keyword evidence="4" id="KW-0611">Plant defense</keyword>
<evidence type="ECO:0008006" key="13">
    <source>
        <dbReference type="Google" id="ProtNLM"/>
    </source>
</evidence>
<dbReference type="InterPro" id="IPR056789">
    <property type="entry name" value="LRR_R13L1-DRL21"/>
</dbReference>
<feature type="domain" description="Disease resistance protein winged helix" evidence="9">
    <location>
        <begin position="420"/>
        <end position="490"/>
    </location>
</feature>
<feature type="coiled-coil region" evidence="6">
    <location>
        <begin position="35"/>
        <end position="86"/>
    </location>
</feature>
<dbReference type="InterPro" id="IPR027417">
    <property type="entry name" value="P-loop_NTPase"/>
</dbReference>
<keyword evidence="3" id="KW-0547">Nucleotide-binding</keyword>
<dbReference type="PANTHER" id="PTHR36766">
    <property type="entry name" value="PLANT BROAD-SPECTRUM MILDEW RESISTANCE PROTEIN RPW8"/>
    <property type="match status" value="1"/>
</dbReference>
<evidence type="ECO:0000256" key="4">
    <source>
        <dbReference type="ARBA" id="ARBA00022821"/>
    </source>
</evidence>
<keyword evidence="5" id="KW-0067">ATP-binding</keyword>
<protein>
    <recommendedName>
        <fullName evidence="13">Disease resistance protein RGA3</fullName>
    </recommendedName>
</protein>
<name>A0ABR2R459_9ROSI</name>
<dbReference type="PRINTS" id="PR00364">
    <property type="entry name" value="DISEASERSIST"/>
</dbReference>
<dbReference type="InterPro" id="IPR032675">
    <property type="entry name" value="LRR_dom_sf"/>
</dbReference>
<feature type="domain" description="R13L1/DRL21-like LRR repeat region" evidence="10">
    <location>
        <begin position="910"/>
        <end position="971"/>
    </location>
</feature>
<evidence type="ECO:0000259" key="7">
    <source>
        <dbReference type="Pfam" id="PF00931"/>
    </source>
</evidence>
<dbReference type="Proteomes" id="UP001396334">
    <property type="component" value="Unassembled WGS sequence"/>
</dbReference>
<sequence>MADALVSALVSTILNNLNSLFLEEVGLAGSLKTDLESLQRTFTTIQAVLHDAEQKQWKSDAIKIWLRNLQQAAYDLEDVLDDFQSQARGSGSKVSTLFSLQNPLLFRSIMARRVKAAREKLDAIAEERIKFHLEVGVEEAEIERNDERETSSLVNESEVIGRADEKGEIVSMILSNATHHDGLSVYAICGMGGLGKTTIAQLVYNDQNVAKAFDLTVWVCVSDDFDVKRLTKAIVESIEEKSCNIQDLDPLQRRLVKQLVGKRFLIVLDDVWNESRDKWDRLTQALQSGGRGSAVIVTTRHEKVAHMMATVPFHRLGCLSDDDSWSLFKQRALGMGTNEGNANLKTIGRQIVQRCRGVPLAIKAMGSILSSKSQKSEWLNVRDSEIWDLEDEGSRILAVLRLSYEHLPSYMRQCFSFCSIYPKDHVMEKDELIGLWMSNGFIPCRGQLDLHDMGSEIFSELTRRSFFQEINEDFDGTVTCKMHDLIHDVATSIKGYECCAIEPGERLKIPKTARHLFVHNSSSSTNVIDLSKLPPLRSLILDSNSLFHCRVSNPSNFISNQKHLKVLDCGDRFINVAFKSLKHLRYLRFYGPCVALPESISSLHNLQTLNLQRCEFLQMLPNGLKKLKNLKYLDLRGCDGLISMPVGLGELTSLRKLSRFVVGKDKGVGIDELKELALEGELSITGLCNVNNPTEAKNANLIEKKNLRSLELSSHNWDCESSCHQQDGNDEEILDALQPHPSLKKLCITYYQGVRFPNWMMDLLLPNLVEIELVDCGRSDQLPPLGKLRFLKVLNIRGMDGLKCIDSSFYGDMESSFPSLEVLTIERAGCLEEWTTMNGGEHFPLLSSLTISGCCSKLVKLPMLQSLKELVVSGVNVTLLKSLMMNATDLTSLRLSGYGEPIMDLPAGLLRNHKQLETLRIDGFSLNSSSDLLDNLSSLKRLELWDCSELESLPKGIQNLRCLESLSLDRCGSLVSLAVNGLQGLSSLSSLYIADCRKLSSLTESIQHLSSLRRLRIRHCERLSGLPNEIQHLTSLSQLSIEFCPNMLSLPQGVRSLTALQTLNIVGCPHLERRCKKEGGEDWPIIAHIPNIQIPSFSEFNGRHADWTCSLSGMKARFCP</sequence>
<evidence type="ECO:0000256" key="2">
    <source>
        <dbReference type="ARBA" id="ARBA00022737"/>
    </source>
</evidence>
<feature type="domain" description="R13L1/DRL21-like LRR repeat region" evidence="10">
    <location>
        <begin position="670"/>
        <end position="799"/>
    </location>
</feature>
<dbReference type="EMBL" id="JBBPBN010000026">
    <property type="protein sequence ID" value="KAK9007743.1"/>
    <property type="molecule type" value="Genomic_DNA"/>
</dbReference>
<dbReference type="SUPFAM" id="SSF52540">
    <property type="entry name" value="P-loop containing nucleoside triphosphate hydrolases"/>
    <property type="match status" value="1"/>
</dbReference>